<dbReference type="GO" id="GO:0032259">
    <property type="term" value="P:methylation"/>
    <property type="evidence" value="ECO:0007669"/>
    <property type="project" value="UniProtKB-KW"/>
</dbReference>
<evidence type="ECO:0000313" key="2">
    <source>
        <dbReference type="EMBL" id="POY36359.1"/>
    </source>
</evidence>
<dbReference type="SUPFAM" id="SSF53335">
    <property type="entry name" value="S-adenosyl-L-methionine-dependent methyltransferases"/>
    <property type="match status" value="1"/>
</dbReference>
<evidence type="ECO:0000259" key="1">
    <source>
        <dbReference type="Pfam" id="PF08241"/>
    </source>
</evidence>
<protein>
    <submittedName>
        <fullName evidence="2">Class I SAM-dependent methyltransferase</fullName>
    </submittedName>
</protein>
<dbReference type="AlphaFoldDB" id="A0A2S5A228"/>
<keyword evidence="3" id="KW-1185">Reference proteome</keyword>
<dbReference type="Proteomes" id="UP000236893">
    <property type="component" value="Unassembled WGS sequence"/>
</dbReference>
<sequence length="228" mass="26386">MKKELIQDIIQWDVHSWSKILPYWDENINWEKVENCLELGGREGGLSLWLALKGKKTICSDLKDVRYKAEKLHAKYGLHSLIEYQDIDAAKIPYENHFDIIAFKSIIGGVGLNDNLKIQFKVFDEINKALKPGGKLLFAENLKASVFHQTLRKNNNKWRNAWRYVALSEIPHFLKDYSNIDLQTTGVTSLLGRSDDQKKMLHKLDEALLNKICPPSWRYIAYGIAEKI</sequence>
<proteinExistence type="predicted"/>
<reference evidence="2 3" key="1">
    <citation type="submission" date="2018-01" db="EMBL/GenBank/DDBJ databases">
        <authorList>
            <person name="Gaut B.S."/>
            <person name="Morton B.R."/>
            <person name="Clegg M.T."/>
            <person name="Duvall M.R."/>
        </authorList>
    </citation>
    <scope>NUCLEOTIDE SEQUENCE [LARGE SCALE GENOMIC DNA]</scope>
    <source>
        <strain evidence="2 3">HR-AV</strain>
    </source>
</reference>
<dbReference type="EMBL" id="PQVF01000007">
    <property type="protein sequence ID" value="POY36359.1"/>
    <property type="molecule type" value="Genomic_DNA"/>
</dbReference>
<dbReference type="RefSeq" id="WP_103789277.1">
    <property type="nucleotide sequence ID" value="NZ_PQVF01000007.1"/>
</dbReference>
<evidence type="ECO:0000313" key="3">
    <source>
        <dbReference type="Proteomes" id="UP000236893"/>
    </source>
</evidence>
<dbReference type="CDD" id="cd02440">
    <property type="entry name" value="AdoMet_MTases"/>
    <property type="match status" value="1"/>
</dbReference>
<dbReference type="OrthoDB" id="1417142at2"/>
<dbReference type="InterPro" id="IPR029063">
    <property type="entry name" value="SAM-dependent_MTases_sf"/>
</dbReference>
<keyword evidence="2" id="KW-0489">Methyltransferase</keyword>
<comment type="caution">
    <text evidence="2">The sequence shown here is derived from an EMBL/GenBank/DDBJ whole genome shotgun (WGS) entry which is preliminary data.</text>
</comment>
<gene>
    <name evidence="2" type="ORF">C3K47_11470</name>
</gene>
<accession>A0A2S5A228</accession>
<dbReference type="InterPro" id="IPR013216">
    <property type="entry name" value="Methyltransf_11"/>
</dbReference>
<dbReference type="Gene3D" id="3.40.50.150">
    <property type="entry name" value="Vaccinia Virus protein VP39"/>
    <property type="match status" value="1"/>
</dbReference>
<feature type="domain" description="Methyltransferase type 11" evidence="1">
    <location>
        <begin position="37"/>
        <end position="138"/>
    </location>
</feature>
<dbReference type="GO" id="GO:0008757">
    <property type="term" value="F:S-adenosylmethionine-dependent methyltransferase activity"/>
    <property type="evidence" value="ECO:0007669"/>
    <property type="project" value="InterPro"/>
</dbReference>
<organism evidence="2 3">
    <name type="scientific">Solitalea longa</name>
    <dbReference type="NCBI Taxonomy" id="2079460"/>
    <lineage>
        <taxon>Bacteria</taxon>
        <taxon>Pseudomonadati</taxon>
        <taxon>Bacteroidota</taxon>
        <taxon>Sphingobacteriia</taxon>
        <taxon>Sphingobacteriales</taxon>
        <taxon>Sphingobacteriaceae</taxon>
        <taxon>Solitalea</taxon>
    </lineage>
</organism>
<keyword evidence="2" id="KW-0808">Transferase</keyword>
<name>A0A2S5A228_9SPHI</name>
<dbReference type="Pfam" id="PF08241">
    <property type="entry name" value="Methyltransf_11"/>
    <property type="match status" value="1"/>
</dbReference>